<keyword evidence="2" id="KW-1015">Disulfide bond</keyword>
<evidence type="ECO:0000313" key="5">
    <source>
        <dbReference type="EMBL" id="SVB26295.1"/>
    </source>
</evidence>
<keyword evidence="1" id="KW-0732">Signal</keyword>
<dbReference type="SMART" id="SM00560">
    <property type="entry name" value="LamGL"/>
    <property type="match status" value="1"/>
</dbReference>
<feature type="compositionally biased region" description="Gly residues" evidence="3">
    <location>
        <begin position="206"/>
        <end position="232"/>
    </location>
</feature>
<evidence type="ECO:0000256" key="1">
    <source>
        <dbReference type="ARBA" id="ARBA00022729"/>
    </source>
</evidence>
<dbReference type="Pfam" id="PF13385">
    <property type="entry name" value="Laminin_G_3"/>
    <property type="match status" value="1"/>
</dbReference>
<dbReference type="EMBL" id="UINC01034835">
    <property type="protein sequence ID" value="SVB26295.1"/>
    <property type="molecule type" value="Genomic_DNA"/>
</dbReference>
<feature type="non-terminal residue" evidence="5">
    <location>
        <position position="1"/>
    </location>
</feature>
<sequence>VSNLGVLEARGGDAAGQDERETGQRYRQSVGGGGGGGRVAIISDGTVVKGSVNVNGGKGMAEGLPGLPGSVYVGPKSQVAGNLTFNSGTLTFDTGGSWSHSSGAKGAGMVTHHSFEGNGGARYGYGICTFSFDSVNLGSSVAVLVRGRNALQLNVTGNVLIDTAISLNGSSGSQGAYSGRSGPGGWDSGRAADNVTSNEHPALEGQGPGGGRGFETGRSNGGGSYGGKGTGGLLGGTPGSTYGDEVITYLVGGSGAGHAEGGTGNSGGGGGAIGIRSDANITIQANGSISANGGHGLYVGDRSGAGGSGGAVRIEAANITNLGKISAKGGDALGGSSSGGAGGGGRVALLAPGAVVQGSIDQAGGETIRSTDLERPLDLLLWYKFDESIGTTATDSSGNGHDGSLVSGPTWTQGKIGGALSFDGTDDHVALGNPPALNVTGNETISMWLKPMSLNDRRNPYAKAYGGTGSFTLETNGTLRYFYGTSGQNAQPYASYTTGTPLGTNVWTNVVLVRDLDAMKVQYYVNGSLANTQNATYASATAGNLEAFIGKGYTSPFHGVIDEMTFTGSVRNDEWVKATYENQKADSTYLSFSNFQGPPAFIGSTDVYGKVGESMSPFNISVIGGGVLSYSAVGVPPGVYLNAA</sequence>
<proteinExistence type="predicted"/>
<reference evidence="5" key="1">
    <citation type="submission" date="2018-05" db="EMBL/GenBank/DDBJ databases">
        <authorList>
            <person name="Lanie J.A."/>
            <person name="Ng W.-L."/>
            <person name="Kazmierczak K.M."/>
            <person name="Andrzejewski T.M."/>
            <person name="Davidsen T.M."/>
            <person name="Wayne K.J."/>
            <person name="Tettelin H."/>
            <person name="Glass J.I."/>
            <person name="Rusch D."/>
            <person name="Podicherti R."/>
            <person name="Tsui H.-C.T."/>
            <person name="Winkler M.E."/>
        </authorList>
    </citation>
    <scope>NUCLEOTIDE SEQUENCE</scope>
</reference>
<feature type="non-terminal residue" evidence="5">
    <location>
        <position position="644"/>
    </location>
</feature>
<name>A0A382CJP7_9ZZZZ</name>
<evidence type="ECO:0000259" key="4">
    <source>
        <dbReference type="SMART" id="SM00560"/>
    </source>
</evidence>
<dbReference type="InterPro" id="IPR013320">
    <property type="entry name" value="ConA-like_dom_sf"/>
</dbReference>
<organism evidence="5">
    <name type="scientific">marine metagenome</name>
    <dbReference type="NCBI Taxonomy" id="408172"/>
    <lineage>
        <taxon>unclassified sequences</taxon>
        <taxon>metagenomes</taxon>
        <taxon>ecological metagenomes</taxon>
    </lineage>
</organism>
<evidence type="ECO:0000256" key="3">
    <source>
        <dbReference type="SAM" id="MobiDB-lite"/>
    </source>
</evidence>
<feature type="domain" description="LamG-like jellyroll fold" evidence="4">
    <location>
        <begin position="441"/>
        <end position="574"/>
    </location>
</feature>
<evidence type="ECO:0000256" key="2">
    <source>
        <dbReference type="ARBA" id="ARBA00023157"/>
    </source>
</evidence>
<protein>
    <recommendedName>
        <fullName evidence="4">LamG-like jellyroll fold domain-containing protein</fullName>
    </recommendedName>
</protein>
<dbReference type="Gene3D" id="2.60.120.200">
    <property type="match status" value="1"/>
</dbReference>
<dbReference type="SUPFAM" id="SSF49899">
    <property type="entry name" value="Concanavalin A-like lectins/glucanases"/>
    <property type="match status" value="1"/>
</dbReference>
<dbReference type="AlphaFoldDB" id="A0A382CJP7"/>
<accession>A0A382CJP7</accession>
<feature type="region of interest" description="Disordered" evidence="3">
    <location>
        <begin position="1"/>
        <end position="34"/>
    </location>
</feature>
<gene>
    <name evidence="5" type="ORF">METZ01_LOCUS179149</name>
</gene>
<dbReference type="InterPro" id="IPR006558">
    <property type="entry name" value="LamG-like"/>
</dbReference>
<feature type="region of interest" description="Disordered" evidence="3">
    <location>
        <begin position="171"/>
        <end position="232"/>
    </location>
</feature>